<dbReference type="GO" id="GO:0005886">
    <property type="term" value="C:plasma membrane"/>
    <property type="evidence" value="ECO:0007669"/>
    <property type="project" value="TreeGrafter"/>
</dbReference>
<accession>A0AAP0I3Q6</accession>
<evidence type="ECO:0000313" key="2">
    <source>
        <dbReference type="EMBL" id="KAK9107925.1"/>
    </source>
</evidence>
<dbReference type="PANTHER" id="PTHR24222:SF79">
    <property type="entry name" value="ATP BINDING CASSETTE SUBFAMILY B"/>
    <property type="match status" value="1"/>
</dbReference>
<sequence length="146" mass="16056">MGLASQEPAFFATSIKENILFGKDDATMEEVIAAAKASNAHSFISQLPQRLTKVGHRFQGGQKQRIAIARAMIKMPRILLLDEATSVEDSKSEKIVKGALDKVAIDRTTIIIAHCLSTICYAGHNCGNPRWASYGKWVAQRVNENQ</sequence>
<dbReference type="InterPro" id="IPR003439">
    <property type="entry name" value="ABC_transporter-like_ATP-bd"/>
</dbReference>
<name>A0AAP0I3Q6_9MAGN</name>
<protein>
    <recommendedName>
        <fullName evidence="1">ABC transporter domain-containing protein</fullName>
    </recommendedName>
</protein>
<comment type="caution">
    <text evidence="2">The sequence shown here is derived from an EMBL/GenBank/DDBJ whole genome shotgun (WGS) entry which is preliminary data.</text>
</comment>
<organism evidence="2 3">
    <name type="scientific">Stephania yunnanensis</name>
    <dbReference type="NCBI Taxonomy" id="152371"/>
    <lineage>
        <taxon>Eukaryota</taxon>
        <taxon>Viridiplantae</taxon>
        <taxon>Streptophyta</taxon>
        <taxon>Embryophyta</taxon>
        <taxon>Tracheophyta</taxon>
        <taxon>Spermatophyta</taxon>
        <taxon>Magnoliopsida</taxon>
        <taxon>Ranunculales</taxon>
        <taxon>Menispermaceae</taxon>
        <taxon>Menispermoideae</taxon>
        <taxon>Cissampelideae</taxon>
        <taxon>Stephania</taxon>
    </lineage>
</organism>
<dbReference type="SUPFAM" id="SSF52540">
    <property type="entry name" value="P-loop containing nucleoside triphosphate hydrolases"/>
    <property type="match status" value="1"/>
</dbReference>
<gene>
    <name evidence="2" type="ORF">Syun_023936</name>
</gene>
<feature type="domain" description="ABC transporter" evidence="1">
    <location>
        <begin position="2"/>
        <end position="86"/>
    </location>
</feature>
<keyword evidence="3" id="KW-1185">Reference proteome</keyword>
<proteinExistence type="predicted"/>
<dbReference type="InterPro" id="IPR039421">
    <property type="entry name" value="Type_1_exporter"/>
</dbReference>
<evidence type="ECO:0000259" key="1">
    <source>
        <dbReference type="Pfam" id="PF00005"/>
    </source>
</evidence>
<reference evidence="2 3" key="1">
    <citation type="submission" date="2024-01" db="EMBL/GenBank/DDBJ databases">
        <title>Genome assemblies of Stephania.</title>
        <authorList>
            <person name="Yang L."/>
        </authorList>
    </citation>
    <scope>NUCLEOTIDE SEQUENCE [LARGE SCALE GENOMIC DNA]</scope>
    <source>
        <strain evidence="2">YNDBR</strain>
        <tissue evidence="2">Leaf</tissue>
    </source>
</reference>
<dbReference type="GO" id="GO:0016887">
    <property type="term" value="F:ATP hydrolysis activity"/>
    <property type="evidence" value="ECO:0007669"/>
    <property type="project" value="InterPro"/>
</dbReference>
<dbReference type="InterPro" id="IPR027417">
    <property type="entry name" value="P-loop_NTPase"/>
</dbReference>
<dbReference type="Pfam" id="PF00005">
    <property type="entry name" value="ABC_tran"/>
    <property type="match status" value="1"/>
</dbReference>
<dbReference type="Gene3D" id="3.40.50.300">
    <property type="entry name" value="P-loop containing nucleotide triphosphate hydrolases"/>
    <property type="match status" value="1"/>
</dbReference>
<evidence type="ECO:0000313" key="3">
    <source>
        <dbReference type="Proteomes" id="UP001420932"/>
    </source>
</evidence>
<dbReference type="GO" id="GO:0042626">
    <property type="term" value="F:ATPase-coupled transmembrane transporter activity"/>
    <property type="evidence" value="ECO:0007669"/>
    <property type="project" value="TreeGrafter"/>
</dbReference>
<dbReference type="EMBL" id="JBBNAF010000010">
    <property type="protein sequence ID" value="KAK9107925.1"/>
    <property type="molecule type" value="Genomic_DNA"/>
</dbReference>
<dbReference type="Proteomes" id="UP001420932">
    <property type="component" value="Unassembled WGS sequence"/>
</dbReference>
<dbReference type="GO" id="GO:0005524">
    <property type="term" value="F:ATP binding"/>
    <property type="evidence" value="ECO:0007669"/>
    <property type="project" value="InterPro"/>
</dbReference>
<dbReference type="PANTHER" id="PTHR24222">
    <property type="entry name" value="ABC TRANSPORTER B FAMILY"/>
    <property type="match status" value="1"/>
</dbReference>
<dbReference type="AlphaFoldDB" id="A0AAP0I3Q6"/>